<dbReference type="InterPro" id="IPR045569">
    <property type="entry name" value="Metalloprtase-TldD/E_C"/>
</dbReference>
<dbReference type="InterPro" id="IPR036059">
    <property type="entry name" value="TldD/PmbA_sf"/>
</dbReference>
<reference evidence="7 8" key="1">
    <citation type="submission" date="2021-05" db="EMBL/GenBank/DDBJ databases">
        <title>Kineosporia and Streptomyces sp. nov. two new marine actinobacteria isolated from Coral.</title>
        <authorList>
            <person name="Buangrab K."/>
            <person name="Sutthacheep M."/>
            <person name="Yeemin T."/>
            <person name="Harunari E."/>
            <person name="Igarashi Y."/>
            <person name="Kanchanasin P."/>
            <person name="Tanasupawat S."/>
            <person name="Phongsopitanun W."/>
        </authorList>
    </citation>
    <scope>NUCLEOTIDE SEQUENCE [LARGE SCALE GENOMIC DNA]</scope>
    <source>
        <strain evidence="7 8">J2-2</strain>
    </source>
</reference>
<keyword evidence="8" id="KW-1185">Reference proteome</keyword>
<dbReference type="RefSeq" id="WP_214158894.1">
    <property type="nucleotide sequence ID" value="NZ_JAHBAY010000012.1"/>
</dbReference>
<feature type="domain" description="Metalloprotease TldD/E N-terminal" evidence="5">
    <location>
        <begin position="37"/>
        <end position="101"/>
    </location>
</feature>
<keyword evidence="4" id="KW-0482">Metalloprotease</keyword>
<dbReference type="Gene3D" id="3.30.2290.10">
    <property type="entry name" value="PmbA/TldD superfamily"/>
    <property type="match status" value="1"/>
</dbReference>
<dbReference type="PANTHER" id="PTHR30624:SF10">
    <property type="entry name" value="CONSERVED PROTEIN"/>
    <property type="match status" value="1"/>
</dbReference>
<evidence type="ECO:0000259" key="5">
    <source>
        <dbReference type="Pfam" id="PF01523"/>
    </source>
</evidence>
<proteinExistence type="inferred from homology"/>
<evidence type="ECO:0000256" key="1">
    <source>
        <dbReference type="ARBA" id="ARBA00005836"/>
    </source>
</evidence>
<accession>A0ABS5TMU3</accession>
<protein>
    <submittedName>
        <fullName evidence="7">TldD/PmbA family protein</fullName>
    </submittedName>
</protein>
<dbReference type="InterPro" id="IPR035068">
    <property type="entry name" value="TldD/PmbA_N"/>
</dbReference>
<evidence type="ECO:0000259" key="6">
    <source>
        <dbReference type="Pfam" id="PF19289"/>
    </source>
</evidence>
<sequence>MSPRFGQQIDQDFLALPLDALAGAALQEARTAGATHADLRVQRTRSASMQLRDARVSSSSDVVAAGLAVRVLLDGVWGFAATDRLTPEAAVATARRALEVARTCRPLVAGRVELAPEPVHPDVTWVSSYRQDPFTVPVADRARHLAGWAGTLLAADGVDHCDVALNLCKEQKFYADLAGTVTRQQRVLMAPEVTVVAIAPDGPESMRSLAPPAARGWEYLTGDGWDWDDEIARLPGLLAERVQAPSVEAGSYDLVIDPTNLWLTIHESVGHATELDRSLGYEAAYAGTSFASLDGVGSFRYGSGLMNVTADRTVEHGGATIGFDDEGVATRSWDLVRDGVLTGFQTDRATAALTGLGASNGCAYADSALTVPVQRMANVSLAASGTGTTTGDLIGGVEDGLYVVGDKSWSIDMQRYNFQFTAQRFYRIRGGKLAGQVKDAAYQGSTPGFWGSLKGLGGESTYHLGGAPNCGKAQPGQVAWVSHGAPSTLFEQVNVLNTRAEGGHR</sequence>
<evidence type="ECO:0000256" key="3">
    <source>
        <dbReference type="ARBA" id="ARBA00022801"/>
    </source>
</evidence>
<organism evidence="7 8">
    <name type="scientific">Kineosporia corallincola</name>
    <dbReference type="NCBI Taxonomy" id="2835133"/>
    <lineage>
        <taxon>Bacteria</taxon>
        <taxon>Bacillati</taxon>
        <taxon>Actinomycetota</taxon>
        <taxon>Actinomycetes</taxon>
        <taxon>Kineosporiales</taxon>
        <taxon>Kineosporiaceae</taxon>
        <taxon>Kineosporia</taxon>
    </lineage>
</organism>
<dbReference type="PANTHER" id="PTHR30624">
    <property type="entry name" value="UNCHARACTERIZED PROTEIN TLDD AND PMBA"/>
    <property type="match status" value="1"/>
</dbReference>
<feature type="domain" description="Metalloprotease TldD/E C-terminal" evidence="6">
    <location>
        <begin position="250"/>
        <end position="495"/>
    </location>
</feature>
<dbReference type="InterPro" id="IPR051463">
    <property type="entry name" value="Peptidase_U62_metallo"/>
</dbReference>
<keyword evidence="2" id="KW-0645">Protease</keyword>
<dbReference type="Proteomes" id="UP001197247">
    <property type="component" value="Unassembled WGS sequence"/>
</dbReference>
<dbReference type="Pfam" id="PF01523">
    <property type="entry name" value="PmbA_TldD_1st"/>
    <property type="match status" value="1"/>
</dbReference>
<name>A0ABS5TMU3_9ACTN</name>
<evidence type="ECO:0000256" key="2">
    <source>
        <dbReference type="ARBA" id="ARBA00022670"/>
    </source>
</evidence>
<evidence type="ECO:0000313" key="7">
    <source>
        <dbReference type="EMBL" id="MBT0772402.1"/>
    </source>
</evidence>
<dbReference type="SUPFAM" id="SSF111283">
    <property type="entry name" value="Putative modulator of DNA gyrase, PmbA/TldD"/>
    <property type="match status" value="1"/>
</dbReference>
<comment type="similarity">
    <text evidence="1">Belongs to the peptidase U62 family.</text>
</comment>
<evidence type="ECO:0000313" key="8">
    <source>
        <dbReference type="Proteomes" id="UP001197247"/>
    </source>
</evidence>
<evidence type="ECO:0000256" key="4">
    <source>
        <dbReference type="ARBA" id="ARBA00023049"/>
    </source>
</evidence>
<dbReference type="Pfam" id="PF19289">
    <property type="entry name" value="PmbA_TldD_3rd"/>
    <property type="match status" value="1"/>
</dbReference>
<gene>
    <name evidence="7" type="ORF">KIH74_25885</name>
</gene>
<dbReference type="InterPro" id="IPR002510">
    <property type="entry name" value="Metalloprtase-TldD/E_N"/>
</dbReference>
<comment type="caution">
    <text evidence="7">The sequence shown here is derived from an EMBL/GenBank/DDBJ whole genome shotgun (WGS) entry which is preliminary data.</text>
</comment>
<dbReference type="EMBL" id="JAHBAY010000012">
    <property type="protein sequence ID" value="MBT0772402.1"/>
    <property type="molecule type" value="Genomic_DNA"/>
</dbReference>
<keyword evidence="3" id="KW-0378">Hydrolase</keyword>